<evidence type="ECO:0000313" key="1">
    <source>
        <dbReference type="EMBL" id="GMI40566.1"/>
    </source>
</evidence>
<reference evidence="1 2" key="1">
    <citation type="journal article" date="2023" name="Commun. Biol.">
        <title>Genome analysis of Parmales, the sister group of diatoms, reveals the evolutionary specialization of diatoms from phago-mixotrophs to photoautotrophs.</title>
        <authorList>
            <person name="Ban H."/>
            <person name="Sato S."/>
            <person name="Yoshikawa S."/>
            <person name="Yamada K."/>
            <person name="Nakamura Y."/>
            <person name="Ichinomiya M."/>
            <person name="Sato N."/>
            <person name="Blanc-Mathieu R."/>
            <person name="Endo H."/>
            <person name="Kuwata A."/>
            <person name="Ogata H."/>
        </authorList>
    </citation>
    <scope>NUCLEOTIDE SEQUENCE [LARGE SCALE GENOMIC DNA]</scope>
</reference>
<gene>
    <name evidence="1" type="ORF">TeGR_g2152</name>
</gene>
<dbReference type="Proteomes" id="UP001165060">
    <property type="component" value="Unassembled WGS sequence"/>
</dbReference>
<organism evidence="1 2">
    <name type="scientific">Tetraparma gracilis</name>
    <dbReference type="NCBI Taxonomy" id="2962635"/>
    <lineage>
        <taxon>Eukaryota</taxon>
        <taxon>Sar</taxon>
        <taxon>Stramenopiles</taxon>
        <taxon>Ochrophyta</taxon>
        <taxon>Bolidophyceae</taxon>
        <taxon>Parmales</taxon>
        <taxon>Triparmaceae</taxon>
        <taxon>Tetraparma</taxon>
    </lineage>
</organism>
<feature type="non-terminal residue" evidence="1">
    <location>
        <position position="197"/>
    </location>
</feature>
<name>A0ABQ6N4V3_9STRA</name>
<dbReference type="EMBL" id="BRYB01002165">
    <property type="protein sequence ID" value="GMI40566.1"/>
    <property type="molecule type" value="Genomic_DNA"/>
</dbReference>
<sequence>MPPRSYTRYYASPPARARDTLAVFLTHLSLAISSAAPPALAVFLAARWLGALCREVRLLKQDASEEADASKEADARGEAAAPPPPGCYHGCSPLSRLLSLLRSSPRLPLVRSLSLKLLSLLLAVSCYLSLASRRMPESLRDKVTSSGLSAALPRYLSTEIHLSPVWSVDPLPPDAQKILAVSPHGQVPYSLALPGSH</sequence>
<evidence type="ECO:0000313" key="2">
    <source>
        <dbReference type="Proteomes" id="UP001165060"/>
    </source>
</evidence>
<keyword evidence="2" id="KW-1185">Reference proteome</keyword>
<protein>
    <submittedName>
        <fullName evidence="1">Uncharacterized protein</fullName>
    </submittedName>
</protein>
<proteinExistence type="predicted"/>
<comment type="caution">
    <text evidence="1">The sequence shown here is derived from an EMBL/GenBank/DDBJ whole genome shotgun (WGS) entry which is preliminary data.</text>
</comment>
<accession>A0ABQ6N4V3</accession>